<dbReference type="InterPro" id="IPR001444">
    <property type="entry name" value="Flag_bb_rod_N"/>
</dbReference>
<dbReference type="OrthoDB" id="9802553at2"/>
<dbReference type="GO" id="GO:0044780">
    <property type="term" value="P:bacterial-type flagellum assembly"/>
    <property type="evidence" value="ECO:0007669"/>
    <property type="project" value="InterPro"/>
</dbReference>
<sequence length="596" mass="61964">MAIVGADIFGIGVSGLNAAQNGLSVTSNNISNVNTPGYTQEYTTQASRQPQFAGFGYLGQGVDVTSVQRSYNQFLAQQLQGAQTNSSFYTTQYQQLGQINNMIADSTQSPSPALQDFFGAMQTLTQQPSSLPSRQTVLSMAQALASKVTAMNSRLVQMQQGANGQITTSIQSINALAQQIASLNQQIGAATGGNPNPPQGQPNSLLDQRDQAVLQLNQLVGASVFKQSDGSYTVYIGSGQSLVSGNNVNKMGTQTDPNNPSNVQVGFTNGNGTLTVLSDSLFGSGQLGALLNFRDNALAQTQNQLGSMAINLSAAMNYQNKLGMDFNGQPGGPIFQDLSAYANNPQYAASQFAVVMSDPAKLATASNLVPTGTAGGSGTVMSGVWSTLPGTYTAGLNTTPPTFTSIAQHPSTGLTSMTVTAAGSPATMTATITGTNGGGPYNVVVDPSLPNSYKLQTTAVPPVDVGIGFQLSGSPVNGQTFTVGPQTPGTQSLGDGNNLRQLTAQQNQNLVNNQSYQTYYSTLVASVGNQTNTSGLQNTAAQASLQQATTNNSNATGVNLDQEAANLIKYQQSYQACSKVIQLAQTTFSSILNIMS</sequence>
<dbReference type="InterPro" id="IPR010930">
    <property type="entry name" value="Flg_bb/hook_C_dom"/>
</dbReference>
<evidence type="ECO:0000313" key="11">
    <source>
        <dbReference type="EMBL" id="PRP70381.1"/>
    </source>
</evidence>
<evidence type="ECO:0000259" key="8">
    <source>
        <dbReference type="Pfam" id="PF00460"/>
    </source>
</evidence>
<dbReference type="PROSITE" id="PS00588">
    <property type="entry name" value="FLAGELLA_BB_ROD"/>
    <property type="match status" value="1"/>
</dbReference>
<feature type="domain" description="Flagellar basal-body/hook protein C-terminal" evidence="9">
    <location>
        <begin position="555"/>
        <end position="594"/>
    </location>
</feature>
<evidence type="ECO:0000256" key="6">
    <source>
        <dbReference type="ARBA" id="ARBA00023143"/>
    </source>
</evidence>
<evidence type="ECO:0000256" key="1">
    <source>
        <dbReference type="ARBA" id="ARBA00004365"/>
    </source>
</evidence>
<feature type="domain" description="Flagellar hook-associated protein FlgK helical" evidence="10">
    <location>
        <begin position="96"/>
        <end position="335"/>
    </location>
</feature>
<proteinExistence type="inferred from homology"/>
<evidence type="ECO:0000256" key="3">
    <source>
        <dbReference type="ARBA" id="ARBA00009677"/>
    </source>
</evidence>
<evidence type="ECO:0000313" key="12">
    <source>
        <dbReference type="Proteomes" id="UP000239469"/>
    </source>
</evidence>
<evidence type="ECO:0000259" key="9">
    <source>
        <dbReference type="Pfam" id="PF06429"/>
    </source>
</evidence>
<evidence type="ECO:0000256" key="4">
    <source>
        <dbReference type="ARBA" id="ARBA00016244"/>
    </source>
</evidence>
<dbReference type="NCBIfam" id="TIGR02492">
    <property type="entry name" value="flgK_ends"/>
    <property type="match status" value="1"/>
</dbReference>
<evidence type="ECO:0000259" key="10">
    <source>
        <dbReference type="Pfam" id="PF22638"/>
    </source>
</evidence>
<dbReference type="Pfam" id="PF22638">
    <property type="entry name" value="FlgK_D1"/>
    <property type="match status" value="1"/>
</dbReference>
<keyword evidence="5 7" id="KW-0964">Secreted</keyword>
<keyword evidence="11" id="KW-0969">Cilium</keyword>
<dbReference type="GO" id="GO:0009424">
    <property type="term" value="C:bacterial-type flagellum hook"/>
    <property type="evidence" value="ECO:0007669"/>
    <property type="project" value="UniProtKB-UniRule"/>
</dbReference>
<comment type="subcellular location">
    <subcellularLocation>
        <location evidence="1 7">Bacterial flagellum</location>
    </subcellularLocation>
    <subcellularLocation>
        <location evidence="2 7">Secreted</location>
    </subcellularLocation>
</comment>
<reference evidence="11 12" key="1">
    <citation type="submission" date="2017-01" db="EMBL/GenBank/DDBJ databases">
        <title>New insights into the genetic diversity of Chromobacterium isolated from tropical freshwater lake.</title>
        <authorList>
            <person name="Santos A.B."/>
            <person name="Nascimento A.M."/>
            <person name="Da Silva P.C."/>
        </authorList>
    </citation>
    <scope>NUCLEOTIDE SEQUENCE [LARGE SCALE GENOMIC DNA]</scope>
    <source>
        <strain evidence="11 12">56AF</strain>
    </source>
</reference>
<comment type="similarity">
    <text evidence="3 7">Belongs to the flagella basal body rod proteins family.</text>
</comment>
<dbReference type="SUPFAM" id="SSF64518">
    <property type="entry name" value="Phase 1 flagellin"/>
    <property type="match status" value="1"/>
</dbReference>
<keyword evidence="11" id="KW-0282">Flagellum</keyword>
<organism evidence="11 12">
    <name type="scientific">Chromobacterium amazonense</name>
    <dbReference type="NCBI Taxonomy" id="1382803"/>
    <lineage>
        <taxon>Bacteria</taxon>
        <taxon>Pseudomonadati</taxon>
        <taxon>Pseudomonadota</taxon>
        <taxon>Betaproteobacteria</taxon>
        <taxon>Neisseriales</taxon>
        <taxon>Chromobacteriaceae</taxon>
        <taxon>Chromobacterium</taxon>
    </lineage>
</organism>
<dbReference type="GO" id="GO:0005576">
    <property type="term" value="C:extracellular region"/>
    <property type="evidence" value="ECO:0007669"/>
    <property type="project" value="UniProtKB-SubCell"/>
</dbReference>
<dbReference type="Proteomes" id="UP000239469">
    <property type="component" value="Unassembled WGS sequence"/>
</dbReference>
<dbReference type="PANTHER" id="PTHR30033:SF1">
    <property type="entry name" value="FLAGELLAR HOOK-ASSOCIATED PROTEIN 1"/>
    <property type="match status" value="1"/>
</dbReference>
<dbReference type="GO" id="GO:0005198">
    <property type="term" value="F:structural molecule activity"/>
    <property type="evidence" value="ECO:0007669"/>
    <property type="project" value="UniProtKB-UniRule"/>
</dbReference>
<feature type="domain" description="Flagellar basal body rod protein N-terminal" evidence="8">
    <location>
        <begin position="11"/>
        <end position="39"/>
    </location>
</feature>
<evidence type="ECO:0000256" key="7">
    <source>
        <dbReference type="RuleBase" id="RU362065"/>
    </source>
</evidence>
<dbReference type="InterPro" id="IPR002371">
    <property type="entry name" value="FlgK"/>
</dbReference>
<dbReference type="Pfam" id="PF00460">
    <property type="entry name" value="Flg_bb_rod"/>
    <property type="match status" value="1"/>
</dbReference>
<dbReference type="PANTHER" id="PTHR30033">
    <property type="entry name" value="FLAGELLAR HOOK-ASSOCIATED PROTEIN 1"/>
    <property type="match status" value="1"/>
</dbReference>
<dbReference type="InterPro" id="IPR019776">
    <property type="entry name" value="Flagellar_basal_body_rod_CS"/>
</dbReference>
<accession>A0A2S9X3S8</accession>
<keyword evidence="6 7" id="KW-0975">Bacterial flagellum</keyword>
<evidence type="ECO:0000256" key="5">
    <source>
        <dbReference type="ARBA" id="ARBA00022525"/>
    </source>
</evidence>
<dbReference type="AlphaFoldDB" id="A0A2S9X3S8"/>
<dbReference type="RefSeq" id="WP_043622155.1">
    <property type="nucleotide sequence ID" value="NZ_JAFCYX010000001.1"/>
</dbReference>
<dbReference type="PRINTS" id="PR01005">
    <property type="entry name" value="FLGHOOKAP1"/>
</dbReference>
<comment type="caution">
    <text evidence="11">The sequence shown here is derived from an EMBL/GenBank/DDBJ whole genome shotgun (WGS) entry which is preliminary data.</text>
</comment>
<protein>
    <recommendedName>
        <fullName evidence="4 7">Flagellar hook-associated protein 1</fullName>
        <shortName evidence="7">HAP1</shortName>
    </recommendedName>
</protein>
<keyword evidence="11" id="KW-0966">Cell projection</keyword>
<gene>
    <name evidence="7" type="primary">flgK</name>
    <name evidence="11" type="ORF">BUE93_12060</name>
</gene>
<dbReference type="EMBL" id="MTBD01000026">
    <property type="protein sequence ID" value="PRP70381.1"/>
    <property type="molecule type" value="Genomic_DNA"/>
</dbReference>
<dbReference type="Pfam" id="PF06429">
    <property type="entry name" value="Flg_bbr_C"/>
    <property type="match status" value="1"/>
</dbReference>
<name>A0A2S9X3S8_9NEIS</name>
<dbReference type="InterPro" id="IPR053927">
    <property type="entry name" value="FlgK_helical"/>
</dbReference>
<evidence type="ECO:0000256" key="2">
    <source>
        <dbReference type="ARBA" id="ARBA00004613"/>
    </source>
</evidence>